<reference evidence="7 8" key="1">
    <citation type="submission" date="2025-05" db="UniProtKB">
        <authorList>
            <consortium name="RefSeq"/>
        </authorList>
    </citation>
    <scope>IDENTIFICATION</scope>
    <source>
        <tissue evidence="7 8">Whole Larva</tissue>
    </source>
</reference>
<dbReference type="Proteomes" id="UP000695000">
    <property type="component" value="Unplaced"/>
</dbReference>
<evidence type="ECO:0000256" key="4">
    <source>
        <dbReference type="ARBA" id="ARBA00023136"/>
    </source>
</evidence>
<proteinExistence type="predicted"/>
<keyword evidence="4 5" id="KW-0472">Membrane</keyword>
<evidence type="ECO:0000256" key="1">
    <source>
        <dbReference type="ARBA" id="ARBA00004141"/>
    </source>
</evidence>
<name>A0ABM1MP00_NICVS</name>
<feature type="transmembrane region" description="Helical" evidence="5">
    <location>
        <begin position="327"/>
        <end position="349"/>
    </location>
</feature>
<feature type="transmembrane region" description="Helical" evidence="5">
    <location>
        <begin position="291"/>
        <end position="315"/>
    </location>
</feature>
<dbReference type="SUPFAM" id="SSF103473">
    <property type="entry name" value="MFS general substrate transporter"/>
    <property type="match status" value="1"/>
</dbReference>
<dbReference type="Pfam" id="PF07690">
    <property type="entry name" value="MFS_1"/>
    <property type="match status" value="1"/>
</dbReference>
<gene>
    <name evidence="7 8" type="primary">LOC108562461</name>
</gene>
<evidence type="ECO:0000256" key="2">
    <source>
        <dbReference type="ARBA" id="ARBA00022692"/>
    </source>
</evidence>
<feature type="transmembrane region" description="Helical" evidence="5">
    <location>
        <begin position="128"/>
        <end position="151"/>
    </location>
</feature>
<feature type="transmembrane region" description="Helical" evidence="5">
    <location>
        <begin position="196"/>
        <end position="217"/>
    </location>
</feature>
<dbReference type="RefSeq" id="XP_017776302.1">
    <property type="nucleotide sequence ID" value="XM_017920813.1"/>
</dbReference>
<dbReference type="InterPro" id="IPR036259">
    <property type="entry name" value="MFS_trans_sf"/>
</dbReference>
<keyword evidence="2 5" id="KW-0812">Transmembrane</keyword>
<accession>A0ABM1MP00</accession>
<comment type="subcellular location">
    <subcellularLocation>
        <location evidence="1">Membrane</location>
        <topology evidence="1">Multi-pass membrane protein</topology>
    </subcellularLocation>
</comment>
<keyword evidence="6" id="KW-1185">Reference proteome</keyword>
<dbReference type="InterPro" id="IPR011701">
    <property type="entry name" value="MFS"/>
</dbReference>
<dbReference type="PANTHER" id="PTHR23507">
    <property type="entry name" value="ZGC:174356"/>
    <property type="match status" value="1"/>
</dbReference>
<evidence type="ECO:0000313" key="6">
    <source>
        <dbReference type="Proteomes" id="UP000695000"/>
    </source>
</evidence>
<keyword evidence="3 5" id="KW-1133">Transmembrane helix</keyword>
<evidence type="ECO:0000256" key="3">
    <source>
        <dbReference type="ARBA" id="ARBA00022989"/>
    </source>
</evidence>
<feature type="transmembrane region" description="Helical" evidence="5">
    <location>
        <begin position="417"/>
        <end position="440"/>
    </location>
</feature>
<feature type="transmembrane region" description="Helical" evidence="5">
    <location>
        <begin position="446"/>
        <end position="470"/>
    </location>
</feature>
<feature type="transmembrane region" description="Helical" evidence="5">
    <location>
        <begin position="384"/>
        <end position="405"/>
    </location>
</feature>
<feature type="transmembrane region" description="Helical" evidence="5">
    <location>
        <begin position="163"/>
        <end position="184"/>
    </location>
</feature>
<dbReference type="PANTHER" id="PTHR23507:SF1">
    <property type="entry name" value="FI18259P1-RELATED"/>
    <property type="match status" value="1"/>
</dbReference>
<evidence type="ECO:0000313" key="8">
    <source>
        <dbReference type="RefSeq" id="XP_017776302.1"/>
    </source>
</evidence>
<organism evidence="6 7">
    <name type="scientific">Nicrophorus vespilloides</name>
    <name type="common">Boreal carrion beetle</name>
    <dbReference type="NCBI Taxonomy" id="110193"/>
    <lineage>
        <taxon>Eukaryota</taxon>
        <taxon>Metazoa</taxon>
        <taxon>Ecdysozoa</taxon>
        <taxon>Arthropoda</taxon>
        <taxon>Hexapoda</taxon>
        <taxon>Insecta</taxon>
        <taxon>Pterygota</taxon>
        <taxon>Neoptera</taxon>
        <taxon>Endopterygota</taxon>
        <taxon>Coleoptera</taxon>
        <taxon>Polyphaga</taxon>
        <taxon>Staphyliniformia</taxon>
        <taxon>Silphidae</taxon>
        <taxon>Nicrophorinae</taxon>
        <taxon>Nicrophorus</taxon>
    </lineage>
</organism>
<dbReference type="GeneID" id="108562461"/>
<dbReference type="RefSeq" id="XP_017776300.1">
    <property type="nucleotide sequence ID" value="XM_017920811.1"/>
</dbReference>
<evidence type="ECO:0000256" key="5">
    <source>
        <dbReference type="SAM" id="Phobius"/>
    </source>
</evidence>
<evidence type="ECO:0000313" key="7">
    <source>
        <dbReference type="RefSeq" id="XP_017776300.1"/>
    </source>
</evidence>
<sequence length="502" mass="56449">MAAIEEKDESKEESSGMSCCDRVKWFIQNVTVEPLMLCYILPSVLAELAMQNLNLEKACRVDLQYDNSTCDAMYVRNATGYTKDEEATVQKLVATMTAIRNIFQSILPCIVLVFIGSWSDRYKRRLPCILIPIAGEIFAIIGFILLTYFFYELPIIFNILVHGIIPGLSGGWAVMFMGANAYICDISSIETRTVRIGALTILSNASIPIGIAVSGILLMNFGFYVTFSFALGLLTIGFFYGMFVVKENSKEFDFNKKQRFACLRDFFKFSYVKETMVVAFKAREKNFRSRIMVCLLLIMLIVGPLHGEMTVMYLFLRYKFGWNETDYGIFLTVHFLIQISGTAFSLYILSKRFKIHDAVIGALAAFCKVVACIVMAFAPTAIYFYLGIAIEALHGASFVAMRAIISKLVPPNELGKVYSLMGASEALMPLIYGPLFGLIYRQTIDIFPSAFYFIGAILTAPCIFIFLWLYNQYKLDDAQKEKEVELAVELLAITEADATVNT</sequence>
<dbReference type="Gene3D" id="1.20.1250.20">
    <property type="entry name" value="MFS general substrate transporter like domains"/>
    <property type="match status" value="2"/>
</dbReference>
<feature type="transmembrane region" description="Helical" evidence="5">
    <location>
        <begin position="358"/>
        <end position="378"/>
    </location>
</feature>
<feature type="transmembrane region" description="Helical" evidence="5">
    <location>
        <begin position="223"/>
        <end position="245"/>
    </location>
</feature>
<protein>
    <submittedName>
        <fullName evidence="7 8">Uncharacterized protein LOC108562461</fullName>
    </submittedName>
</protein>